<dbReference type="Proteomes" id="UP000199672">
    <property type="component" value="Unassembled WGS sequence"/>
</dbReference>
<gene>
    <name evidence="1" type="ORF">SAMN05216297_1026</name>
</gene>
<organism evidence="1 2">
    <name type="scientific">Flavobacterium phragmitis</name>
    <dbReference type="NCBI Taxonomy" id="739143"/>
    <lineage>
        <taxon>Bacteria</taxon>
        <taxon>Pseudomonadati</taxon>
        <taxon>Bacteroidota</taxon>
        <taxon>Flavobacteriia</taxon>
        <taxon>Flavobacteriales</taxon>
        <taxon>Flavobacteriaceae</taxon>
        <taxon>Flavobacterium</taxon>
    </lineage>
</organism>
<evidence type="ECO:0000313" key="2">
    <source>
        <dbReference type="Proteomes" id="UP000199672"/>
    </source>
</evidence>
<dbReference type="EMBL" id="FOMH01000002">
    <property type="protein sequence ID" value="SFC72066.1"/>
    <property type="molecule type" value="Genomic_DNA"/>
</dbReference>
<accession>A0A1I1LGJ6</accession>
<sequence>MENINEILKAVSEEPISLINQRLLEKELKLEVSAIEFIEKIEDKNKLNAEAGLNKDFFRKCRVQNGQVHCKPTKFS</sequence>
<dbReference type="STRING" id="739143.SAMN05216297_1026"/>
<reference evidence="2" key="1">
    <citation type="submission" date="2016-10" db="EMBL/GenBank/DDBJ databases">
        <authorList>
            <person name="Varghese N."/>
            <person name="Submissions S."/>
        </authorList>
    </citation>
    <scope>NUCLEOTIDE SEQUENCE [LARGE SCALE GENOMIC DNA]</scope>
    <source>
        <strain evidence="2">CGMCC 1.10370</strain>
    </source>
</reference>
<protein>
    <submittedName>
        <fullName evidence="1">Uncharacterized protein</fullName>
    </submittedName>
</protein>
<keyword evidence="2" id="KW-1185">Reference proteome</keyword>
<name>A0A1I1LGJ6_9FLAO</name>
<dbReference type="RefSeq" id="WP_091490718.1">
    <property type="nucleotide sequence ID" value="NZ_FOMH01000002.1"/>
</dbReference>
<evidence type="ECO:0000313" key="1">
    <source>
        <dbReference type="EMBL" id="SFC72066.1"/>
    </source>
</evidence>
<dbReference type="AlphaFoldDB" id="A0A1I1LGJ6"/>
<proteinExistence type="predicted"/>